<dbReference type="InterPro" id="IPR017847">
    <property type="entry name" value="T6SS_RhsGE_Vgr_subset"/>
</dbReference>
<dbReference type="SUPFAM" id="SSF69279">
    <property type="entry name" value="Phage tail proteins"/>
    <property type="match status" value="1"/>
</dbReference>
<dbReference type="Gene3D" id="2.30.110.50">
    <property type="match status" value="1"/>
</dbReference>
<evidence type="ECO:0000259" key="5">
    <source>
        <dbReference type="Pfam" id="PF13296"/>
    </source>
</evidence>
<name>A0A4Q7AI23_9GAMM</name>
<feature type="domain" description="DUF2345" evidence="4">
    <location>
        <begin position="860"/>
        <end position="1007"/>
    </location>
</feature>
<organism evidence="6 7">
    <name type="scientific">Acinetobacter wuhouensis</name>
    <dbReference type="NCBI Taxonomy" id="1879050"/>
    <lineage>
        <taxon>Bacteria</taxon>
        <taxon>Pseudomonadati</taxon>
        <taxon>Pseudomonadota</taxon>
        <taxon>Gammaproteobacteria</taxon>
        <taxon>Moraxellales</taxon>
        <taxon>Moraxellaceae</taxon>
        <taxon>Acinetobacter</taxon>
    </lineage>
</organism>
<dbReference type="InterPro" id="IPR018769">
    <property type="entry name" value="VgrG2_DUF2345"/>
</dbReference>
<dbReference type="Proteomes" id="UP000293863">
    <property type="component" value="Unassembled WGS sequence"/>
</dbReference>
<gene>
    <name evidence="6" type="ORF">EXU28_11375</name>
</gene>
<dbReference type="Pfam" id="PF05954">
    <property type="entry name" value="Phage_GPD"/>
    <property type="match status" value="1"/>
</dbReference>
<protein>
    <submittedName>
        <fullName evidence="6">Type VI secretion system tip protein VgrG</fullName>
    </submittedName>
</protein>
<dbReference type="InterPro" id="IPR028244">
    <property type="entry name" value="T6SS_Rhs_Vgr_dom"/>
</dbReference>
<evidence type="ECO:0000259" key="4">
    <source>
        <dbReference type="Pfam" id="PF10106"/>
    </source>
</evidence>
<dbReference type="Gene3D" id="2.40.50.230">
    <property type="entry name" value="Gp5 N-terminal domain"/>
    <property type="match status" value="1"/>
</dbReference>
<dbReference type="AlphaFoldDB" id="A0A4Q7AI23"/>
<evidence type="ECO:0000256" key="1">
    <source>
        <dbReference type="ARBA" id="ARBA00005558"/>
    </source>
</evidence>
<proteinExistence type="inferred from homology"/>
<sequence length="1079" mass="119763">MNSLVNSINRVLDQLGLTAQKRAIHIQFTNTDLNQQVYLQRIDGQHALNQGVSAELICLSTSATISLKQFIGTQVAIDQVTDAGQLFRTTGIITEAAQGQSDGSLTIYKLKLQDATSLWHKRRNSRVFMNKSAVEVIETIFKEWQDKSPLFASSLSLDKSGLKKDYDIRPFIMQSNESDYDFLTRLMRSEGINWLIDEAQLQVSNSATQIQAQKLRLIDDNSQYKALDRRNIRYHRSSATEQQDSITSFIGQRSLQPTAVHVQRWQADVLEQEEGAGSVQSKHQHSNNQDNASLGLEQAWHISPAWMQDLKGEDQTTASNNSQIEKLNQNLSDYYNSQSKQFIANSTVRDAQVGYWFKFTEHPEIDQHSGSDQEFLITEKNYYNQNNLPKDLTEQINKLLEQSNWLPKISQLNATQKTNNSTDNTTEERQANSLTVQRRNITTVPEYNPLQHRPSTHPQRAKVVGPSGEEIHVDEWGRIKVRFLFTRTEDHGHDGGAGTNDNDTDSAWVDVLTPWAGEGYGARFLPRIGEIVVIDFFDGNIDRPFVVGRIHEAQRNPTQFDIKGQLPDTKKLAGIRSKEYQGEGFGQLRFDDTTGQISTQLQNSHGASQLNLGNLSHPKDKDSSDGRGEGFELRTDQWGAIRAGQGLLLSTYKQDQASGTHLDAKEAKQQLESSLNNSKALSEVAKNQQTDPLEVIDNLSALLKGLEVSKVVAITNLVGDFKSGLTLNPLGTLGNLGGFVEKVGGIKGDVKGVIQQFNDSFKDVKQTIQEFEGFVKDTGQQLENYKDQFQSLRSGLSENPFKALKDAKGLFSDIQKTSNQVQSIVGFAKQGLSNPLEGFKGLSGFMDNLSAKSKSDAKSQAEFKIFQDAMMVLVAPNSIAVTSNEDIHISADQQIYETAGESIQYSTQKNLIAHAQSKISLFAAQEGARFYAGKGKVEIQAQGDGADLIARKGVQVISTEDKIEIKANKKIVLIAGGSQIEISSGGVLPTTPAKFEVKAGQHKFVGGGKVTFDVPQLPFKDIFSHQFILKNKQGKIMPNTDYVLTGVSGKKIKGKTDKDGKTKRIYTSEKEKFSLDVDI</sequence>
<dbReference type="Gene3D" id="4.10.220.110">
    <property type="match status" value="1"/>
</dbReference>
<reference evidence="6 7" key="1">
    <citation type="submission" date="2019-02" db="EMBL/GenBank/DDBJ databases">
        <title>The Batch Genome Submission of Acinetobacter spp. strains.</title>
        <authorList>
            <person name="Qin J."/>
            <person name="Hu Y."/>
            <person name="Ye H."/>
            <person name="Wei L."/>
            <person name="Feng Y."/>
            <person name="Zong Z."/>
        </authorList>
    </citation>
    <scope>NUCLEOTIDE SEQUENCE [LARGE SCALE GENOMIC DNA]</scope>
    <source>
        <strain evidence="6 7">WCHAW060049</strain>
    </source>
</reference>
<dbReference type="Gene3D" id="3.55.50.10">
    <property type="entry name" value="Baseplate protein-like domains"/>
    <property type="match status" value="1"/>
</dbReference>
<comment type="caution">
    <text evidence="6">The sequence shown here is derived from an EMBL/GenBank/DDBJ whole genome shotgun (WGS) entry which is preliminary data.</text>
</comment>
<dbReference type="Pfam" id="PF13296">
    <property type="entry name" value="T6SS_Vgr"/>
    <property type="match status" value="1"/>
</dbReference>
<dbReference type="Pfam" id="PF04717">
    <property type="entry name" value="Phage_base_V"/>
    <property type="match status" value="1"/>
</dbReference>
<dbReference type="NCBIfam" id="TIGR03361">
    <property type="entry name" value="VI_Rhs_Vgr"/>
    <property type="match status" value="1"/>
</dbReference>
<dbReference type="SUPFAM" id="SSF69255">
    <property type="entry name" value="gp5 N-terminal domain-like"/>
    <property type="match status" value="1"/>
</dbReference>
<feature type="region of interest" description="Disordered" evidence="2">
    <location>
        <begin position="605"/>
        <end position="631"/>
    </location>
</feature>
<dbReference type="InterPro" id="IPR006533">
    <property type="entry name" value="T6SS_Vgr_RhsGE"/>
</dbReference>
<evidence type="ECO:0000256" key="2">
    <source>
        <dbReference type="SAM" id="MobiDB-lite"/>
    </source>
</evidence>
<evidence type="ECO:0000313" key="7">
    <source>
        <dbReference type="Proteomes" id="UP000293863"/>
    </source>
</evidence>
<dbReference type="InterPro" id="IPR037026">
    <property type="entry name" value="Vgr_OB-fold_dom_sf"/>
</dbReference>
<dbReference type="RefSeq" id="WP_130168594.1">
    <property type="nucleotide sequence ID" value="NZ_SGSQ01000016.1"/>
</dbReference>
<feature type="domain" description="Gp5/Type VI secretion system Vgr protein OB-fold" evidence="3">
    <location>
        <begin position="502"/>
        <end position="550"/>
    </location>
</feature>
<accession>A0A4Q7AI23</accession>
<keyword evidence="7" id="KW-1185">Reference proteome</keyword>
<evidence type="ECO:0000313" key="6">
    <source>
        <dbReference type="EMBL" id="RZG45810.1"/>
    </source>
</evidence>
<feature type="compositionally biased region" description="Basic and acidic residues" evidence="2">
    <location>
        <begin position="617"/>
        <end position="631"/>
    </location>
</feature>
<dbReference type="InterPro" id="IPR006531">
    <property type="entry name" value="Gp5/Vgr_OB"/>
</dbReference>
<comment type="similarity">
    <text evidence="1">Belongs to the VgrG protein family.</text>
</comment>
<feature type="domain" description="Putative type VI secretion system Rhs element associated Vgr" evidence="5">
    <location>
        <begin position="578"/>
        <end position="685"/>
    </location>
</feature>
<dbReference type="Pfam" id="PF10106">
    <property type="entry name" value="DUF2345"/>
    <property type="match status" value="1"/>
</dbReference>
<evidence type="ECO:0000259" key="3">
    <source>
        <dbReference type="Pfam" id="PF04717"/>
    </source>
</evidence>
<feature type="compositionally biased region" description="Polar residues" evidence="2">
    <location>
        <begin position="605"/>
        <end position="614"/>
    </location>
</feature>
<dbReference type="NCBIfam" id="TIGR01646">
    <property type="entry name" value="vgr_GE"/>
    <property type="match status" value="1"/>
</dbReference>
<dbReference type="EMBL" id="SGSQ01000016">
    <property type="protein sequence ID" value="RZG45810.1"/>
    <property type="molecule type" value="Genomic_DNA"/>
</dbReference>
<feature type="region of interest" description="Disordered" evidence="2">
    <location>
        <begin position="447"/>
        <end position="467"/>
    </location>
</feature>